<evidence type="ECO:0000256" key="6">
    <source>
        <dbReference type="ARBA" id="ARBA00023136"/>
    </source>
</evidence>
<evidence type="ECO:0000256" key="4">
    <source>
        <dbReference type="ARBA" id="ARBA00022692"/>
    </source>
</evidence>
<evidence type="ECO:0000256" key="7">
    <source>
        <dbReference type="SAM" id="Phobius"/>
    </source>
</evidence>
<dbReference type="InterPro" id="IPR000715">
    <property type="entry name" value="Glycosyl_transferase_4"/>
</dbReference>
<evidence type="ECO:0000256" key="1">
    <source>
        <dbReference type="ARBA" id="ARBA00004141"/>
    </source>
</evidence>
<feature type="transmembrane region" description="Helical" evidence="7">
    <location>
        <begin position="342"/>
        <end position="360"/>
    </location>
</feature>
<gene>
    <name evidence="8" type="ORF">F3Y22_tig00117005pilonHSYRG00044</name>
</gene>
<feature type="transmembrane region" description="Helical" evidence="7">
    <location>
        <begin position="221"/>
        <end position="240"/>
    </location>
</feature>
<feature type="transmembrane region" description="Helical" evidence="7">
    <location>
        <begin position="306"/>
        <end position="330"/>
    </location>
</feature>
<sequence>MYRSEVDKFVPTSLRLTPPMMIKDNDFWLMEGEQIQAGASGDYLNLGDHLFTECSLAVTLWKVILNLTGLSRPPLSWVNMLAWACGAWKGDCSCSTKRLSFCSLVGIDYVAELCQPLWHVFSSSSDGEYSDGEIVLSPLAEVVLPSVSADDSVTMRSLTSRRLPLAPFYLTSPFTISLVLAACAGYICIPYLKTLEFHQIIRKEGPASHSKKQRTPTMGGLFFLPVGIFVGNFVTGFFLLKLLAAAAATLAFATIGMVDDVLCVIKQHSSGLSTHLRLLLEAAVGICFSFWFSATNLPSPYGMKMVVPLSATLGLVCFGKFYLLLTPFCFVSTRNGIKLTDGLAGGTAALALIGMSIAVIPICPELAIFGASMAGACVGFLLHNRYKASVFMGDIGSLALGAALAAMATCTGMSFPLIISSGIFVLEASSVILQVFYFKITKQIHGSGRCLFRMAPFHHHLELSGHKEPVIDAGAYAVSYLLALFAGYVGLVST</sequence>
<comment type="similarity">
    <text evidence="2">Belongs to the glycosyltransferase 4 family. MraY subfamily.</text>
</comment>
<feature type="transmembrane region" description="Helical" evidence="7">
    <location>
        <begin position="366"/>
        <end position="383"/>
    </location>
</feature>
<dbReference type="InterPro" id="IPR018480">
    <property type="entry name" value="PNAcMuramoyl-5peptid_Trfase_CS"/>
</dbReference>
<dbReference type="AlphaFoldDB" id="A0A6A2XIC3"/>
<dbReference type="GO" id="GO:0044038">
    <property type="term" value="P:cell wall macromolecule biosynthetic process"/>
    <property type="evidence" value="ECO:0007669"/>
    <property type="project" value="TreeGrafter"/>
</dbReference>
<keyword evidence="5 7" id="KW-1133">Transmembrane helix</keyword>
<comment type="caution">
    <text evidence="8">The sequence shown here is derived from an EMBL/GenBank/DDBJ whole genome shotgun (WGS) entry which is preliminary data.</text>
</comment>
<organism evidence="8 9">
    <name type="scientific">Hibiscus syriacus</name>
    <name type="common">Rose of Sharon</name>
    <dbReference type="NCBI Taxonomy" id="106335"/>
    <lineage>
        <taxon>Eukaryota</taxon>
        <taxon>Viridiplantae</taxon>
        <taxon>Streptophyta</taxon>
        <taxon>Embryophyta</taxon>
        <taxon>Tracheophyta</taxon>
        <taxon>Spermatophyta</taxon>
        <taxon>Magnoliopsida</taxon>
        <taxon>eudicotyledons</taxon>
        <taxon>Gunneridae</taxon>
        <taxon>Pentapetalae</taxon>
        <taxon>rosids</taxon>
        <taxon>malvids</taxon>
        <taxon>Malvales</taxon>
        <taxon>Malvaceae</taxon>
        <taxon>Malvoideae</taxon>
        <taxon>Hibiscus</taxon>
    </lineage>
</organism>
<evidence type="ECO:0000256" key="5">
    <source>
        <dbReference type="ARBA" id="ARBA00022989"/>
    </source>
</evidence>
<evidence type="ECO:0000313" key="8">
    <source>
        <dbReference type="EMBL" id="KAE8656177.1"/>
    </source>
</evidence>
<feature type="transmembrane region" description="Helical" evidence="7">
    <location>
        <begin position="168"/>
        <end position="192"/>
    </location>
</feature>
<dbReference type="NCBIfam" id="TIGR00445">
    <property type="entry name" value="mraY"/>
    <property type="match status" value="1"/>
</dbReference>
<dbReference type="GO" id="GO:0008963">
    <property type="term" value="F:phospho-N-acetylmuramoyl-pentapeptide-transferase activity"/>
    <property type="evidence" value="ECO:0007669"/>
    <property type="project" value="InterPro"/>
</dbReference>
<accession>A0A6A2XIC3</accession>
<dbReference type="PANTHER" id="PTHR22926">
    <property type="entry name" value="PHOSPHO-N-ACETYLMURAMOYL-PENTAPEPTIDE-TRANSFERASE"/>
    <property type="match status" value="1"/>
</dbReference>
<dbReference type="PROSITE" id="PS01347">
    <property type="entry name" value="MRAY_1"/>
    <property type="match status" value="1"/>
</dbReference>
<dbReference type="CDD" id="cd06852">
    <property type="entry name" value="GT_MraY"/>
    <property type="match status" value="1"/>
</dbReference>
<feature type="transmembrane region" description="Helical" evidence="7">
    <location>
        <begin position="276"/>
        <end position="294"/>
    </location>
</feature>
<dbReference type="PANTHER" id="PTHR22926:SF5">
    <property type="entry name" value="PHOSPHO-N-ACETYLMURAMOYL-PENTAPEPTIDE-TRANSFERASE HOMOLOG"/>
    <property type="match status" value="1"/>
</dbReference>
<name>A0A6A2XIC3_HIBSY</name>
<proteinExistence type="inferred from homology"/>
<evidence type="ECO:0000256" key="3">
    <source>
        <dbReference type="ARBA" id="ARBA00022679"/>
    </source>
</evidence>
<comment type="subcellular location">
    <subcellularLocation>
        <location evidence="1">Membrane</location>
        <topology evidence="1">Multi-pass membrane protein</topology>
    </subcellularLocation>
</comment>
<keyword evidence="6 7" id="KW-0472">Membrane</keyword>
<dbReference type="EMBL" id="VEPZ02001768">
    <property type="protein sequence ID" value="KAE8656177.1"/>
    <property type="molecule type" value="Genomic_DNA"/>
</dbReference>
<reference evidence="8" key="1">
    <citation type="submission" date="2019-09" db="EMBL/GenBank/DDBJ databases">
        <title>Draft genome information of white flower Hibiscus syriacus.</title>
        <authorList>
            <person name="Kim Y.-M."/>
        </authorList>
    </citation>
    <scope>NUCLEOTIDE SEQUENCE [LARGE SCALE GENOMIC DNA]</scope>
    <source>
        <strain evidence="8">YM2019G1</strain>
    </source>
</reference>
<protein>
    <submittedName>
        <fullName evidence="8">Phospho-N-acetylmuramoyl-pentapeptide-transferase-like protein</fullName>
    </submittedName>
</protein>
<evidence type="ECO:0000256" key="2">
    <source>
        <dbReference type="ARBA" id="ARBA00005583"/>
    </source>
</evidence>
<dbReference type="GO" id="GO:0005886">
    <property type="term" value="C:plasma membrane"/>
    <property type="evidence" value="ECO:0007669"/>
    <property type="project" value="TreeGrafter"/>
</dbReference>
<evidence type="ECO:0000313" key="9">
    <source>
        <dbReference type="Proteomes" id="UP000436088"/>
    </source>
</evidence>
<dbReference type="InterPro" id="IPR003524">
    <property type="entry name" value="PNAcMuramoyl-5peptid_Trfase"/>
</dbReference>
<dbReference type="Pfam" id="PF00953">
    <property type="entry name" value="Glycos_transf_4"/>
    <property type="match status" value="1"/>
</dbReference>
<keyword evidence="9" id="KW-1185">Reference proteome</keyword>
<dbReference type="GO" id="GO:0071555">
    <property type="term" value="P:cell wall organization"/>
    <property type="evidence" value="ECO:0007669"/>
    <property type="project" value="TreeGrafter"/>
</dbReference>
<feature type="transmembrane region" description="Helical" evidence="7">
    <location>
        <begin position="246"/>
        <end position="264"/>
    </location>
</feature>
<keyword evidence="3" id="KW-0808">Transferase</keyword>
<dbReference type="Proteomes" id="UP000436088">
    <property type="component" value="Unassembled WGS sequence"/>
</dbReference>
<feature type="transmembrane region" description="Helical" evidence="7">
    <location>
        <begin position="473"/>
        <end position="491"/>
    </location>
</feature>
<keyword evidence="4 7" id="KW-0812">Transmembrane</keyword>
<feature type="transmembrane region" description="Helical" evidence="7">
    <location>
        <begin position="390"/>
        <end position="409"/>
    </location>
</feature>